<dbReference type="InterPro" id="IPR012223">
    <property type="entry name" value="TEII"/>
</dbReference>
<dbReference type="SUPFAM" id="SSF53474">
    <property type="entry name" value="alpha/beta-Hydrolases"/>
    <property type="match status" value="1"/>
</dbReference>
<evidence type="ECO:0000256" key="2">
    <source>
        <dbReference type="ARBA" id="ARBA00012480"/>
    </source>
</evidence>
<proteinExistence type="inferred from homology"/>
<keyword evidence="5" id="KW-0276">Fatty acid metabolism</keyword>
<reference evidence="12" key="1">
    <citation type="submission" date="2021-04" db="EMBL/GenBank/DDBJ databases">
        <authorList>
            <consortium name="Molecular Ecology Group"/>
        </authorList>
    </citation>
    <scope>NUCLEOTIDE SEQUENCE</scope>
</reference>
<evidence type="ECO:0000256" key="7">
    <source>
        <dbReference type="ARBA" id="ARBA00023160"/>
    </source>
</evidence>
<comment type="caution">
    <text evidence="12">The sequence shown here is derived from an EMBL/GenBank/DDBJ whole genome shotgun (WGS) entry which is preliminary data.</text>
</comment>
<keyword evidence="7" id="KW-0275">Fatty acid biosynthesis</keyword>
<evidence type="ECO:0000313" key="12">
    <source>
        <dbReference type="EMBL" id="CAG5117632.1"/>
    </source>
</evidence>
<dbReference type="FunFam" id="3.40.50.1820:FF:000153">
    <property type="entry name" value="Surfactin synthase thioesterase subunit"/>
    <property type="match status" value="1"/>
</dbReference>
<dbReference type="OrthoDB" id="541883at2759"/>
<dbReference type="InterPro" id="IPR029058">
    <property type="entry name" value="AB_hydrolase_fold"/>
</dbReference>
<accession>A0A8S3YQ23</accession>
<dbReference type="InterPro" id="IPR001031">
    <property type="entry name" value="Thioesterase"/>
</dbReference>
<keyword evidence="4" id="KW-0378">Hydrolase</keyword>
<evidence type="ECO:0000313" key="13">
    <source>
        <dbReference type="Proteomes" id="UP000678393"/>
    </source>
</evidence>
<dbReference type="Gene3D" id="3.40.50.1820">
    <property type="entry name" value="alpha/beta hydrolase"/>
    <property type="match status" value="1"/>
</dbReference>
<protein>
    <recommendedName>
        <fullName evidence="9">S-acyl fatty acid synthase thioesterase, medium chain</fullName>
        <ecNumber evidence="2">3.1.2.14</ecNumber>
    </recommendedName>
    <alternativeName>
        <fullName evidence="10">Thioesterase II</fullName>
    </alternativeName>
</protein>
<keyword evidence="13" id="KW-1185">Reference proteome</keyword>
<dbReference type="GO" id="GO:0016297">
    <property type="term" value="F:fatty acyl-[ACP] hydrolase activity"/>
    <property type="evidence" value="ECO:0007669"/>
    <property type="project" value="UniProtKB-EC"/>
</dbReference>
<dbReference type="Proteomes" id="UP000678393">
    <property type="component" value="Unassembled WGS sequence"/>
</dbReference>
<evidence type="ECO:0000256" key="6">
    <source>
        <dbReference type="ARBA" id="ARBA00023098"/>
    </source>
</evidence>
<comment type="catalytic activity">
    <reaction evidence="8">
        <text>(9Z)-octadecenoyl-[ACP] + H2O = (9Z)-octadecenoate + holo-[ACP] + H(+)</text>
        <dbReference type="Rhea" id="RHEA:15057"/>
        <dbReference type="Rhea" id="RHEA-COMP:9685"/>
        <dbReference type="Rhea" id="RHEA-COMP:9924"/>
        <dbReference type="ChEBI" id="CHEBI:15377"/>
        <dbReference type="ChEBI" id="CHEBI:15378"/>
        <dbReference type="ChEBI" id="CHEBI:30823"/>
        <dbReference type="ChEBI" id="CHEBI:64479"/>
        <dbReference type="ChEBI" id="CHEBI:78783"/>
        <dbReference type="EC" id="3.1.2.14"/>
    </reaction>
</comment>
<evidence type="ECO:0000256" key="9">
    <source>
        <dbReference type="ARBA" id="ARBA00073799"/>
    </source>
</evidence>
<evidence type="ECO:0000259" key="11">
    <source>
        <dbReference type="Pfam" id="PF00975"/>
    </source>
</evidence>
<name>A0A8S3YQ23_9EUPU</name>
<dbReference type="PANTHER" id="PTHR11487">
    <property type="entry name" value="THIOESTERASE"/>
    <property type="match status" value="1"/>
</dbReference>
<evidence type="ECO:0000256" key="8">
    <source>
        <dbReference type="ARBA" id="ARBA00048536"/>
    </source>
</evidence>
<keyword evidence="3" id="KW-0444">Lipid biosynthesis</keyword>
<feature type="domain" description="Thioesterase" evidence="11">
    <location>
        <begin position="13"/>
        <end position="239"/>
    </location>
</feature>
<dbReference type="GO" id="GO:0051792">
    <property type="term" value="P:medium-chain fatty acid biosynthetic process"/>
    <property type="evidence" value="ECO:0007669"/>
    <property type="project" value="UniProtKB-ARBA"/>
</dbReference>
<evidence type="ECO:0000256" key="10">
    <source>
        <dbReference type="ARBA" id="ARBA00079653"/>
    </source>
</evidence>
<comment type="similarity">
    <text evidence="1">Belongs to the thioesterase family.</text>
</comment>
<dbReference type="EC" id="3.1.2.14" evidence="2"/>
<evidence type="ECO:0000256" key="3">
    <source>
        <dbReference type="ARBA" id="ARBA00022516"/>
    </source>
</evidence>
<keyword evidence="6" id="KW-0443">Lipid metabolism</keyword>
<dbReference type="PANTHER" id="PTHR11487:SF0">
    <property type="entry name" value="S-ACYL FATTY ACID SYNTHASE THIOESTERASE, MEDIUM CHAIN"/>
    <property type="match status" value="1"/>
</dbReference>
<dbReference type="AlphaFoldDB" id="A0A8S3YQ23"/>
<evidence type="ECO:0000256" key="1">
    <source>
        <dbReference type="ARBA" id="ARBA00007169"/>
    </source>
</evidence>
<evidence type="ECO:0000256" key="5">
    <source>
        <dbReference type="ARBA" id="ARBA00022832"/>
    </source>
</evidence>
<evidence type="ECO:0000256" key="4">
    <source>
        <dbReference type="ARBA" id="ARBA00022801"/>
    </source>
</evidence>
<organism evidence="12 13">
    <name type="scientific">Candidula unifasciata</name>
    <dbReference type="NCBI Taxonomy" id="100452"/>
    <lineage>
        <taxon>Eukaryota</taxon>
        <taxon>Metazoa</taxon>
        <taxon>Spiralia</taxon>
        <taxon>Lophotrochozoa</taxon>
        <taxon>Mollusca</taxon>
        <taxon>Gastropoda</taxon>
        <taxon>Heterobranchia</taxon>
        <taxon>Euthyneura</taxon>
        <taxon>Panpulmonata</taxon>
        <taxon>Eupulmonata</taxon>
        <taxon>Stylommatophora</taxon>
        <taxon>Helicina</taxon>
        <taxon>Helicoidea</taxon>
        <taxon>Geomitridae</taxon>
        <taxon>Candidula</taxon>
    </lineage>
</organism>
<gene>
    <name evidence="12" type="ORF">CUNI_LOCUS3190</name>
</gene>
<sequence>MNCRFPRPDASKRMFCFPWAGGGPSFFTAWGEDVSEDIEVFGICLPGRENRYQEPCVSDGRKTIEWIASVIHDQYSDKPFVFYGHSMGALLAFCVAIELKQKYNIEPECLFLSGTTAPHSPHRRGRAMFTESMTKDEFLAKIKLLGGTPSEIFDNAELAEIYYPPLRADMCMIDHLTYEHKPDQRPPLSCPIDFFDGTEDVDHDIQAWKQVTSGQFTFRTMPGGHFFLKIPENTRKLIMFFNIRLGGYDDIV</sequence>
<dbReference type="Pfam" id="PF00975">
    <property type="entry name" value="Thioesterase"/>
    <property type="match status" value="1"/>
</dbReference>
<dbReference type="EMBL" id="CAJHNH020000433">
    <property type="protein sequence ID" value="CAG5117632.1"/>
    <property type="molecule type" value="Genomic_DNA"/>
</dbReference>